<name>A0AAE0CGW3_9CHLO</name>
<comment type="caution">
    <text evidence="3">The sequence shown here is derived from an EMBL/GenBank/DDBJ whole genome shotgun (WGS) entry which is preliminary data.</text>
</comment>
<evidence type="ECO:0000313" key="3">
    <source>
        <dbReference type="EMBL" id="KAK3253602.1"/>
    </source>
</evidence>
<feature type="compositionally biased region" description="Basic and acidic residues" evidence="1">
    <location>
        <begin position="62"/>
        <end position="74"/>
    </location>
</feature>
<dbReference type="Gene3D" id="3.30.70.270">
    <property type="match status" value="1"/>
</dbReference>
<keyword evidence="4" id="KW-1185">Reference proteome</keyword>
<sequence>MHDADVEEEKGNADDDEDDDDETDVEAVEDEAVAANEGEEGEAVDDEEAVEEEKKEEEEEEKKEGGGSKNEAAKKSINSITFKEKYPLPDIQQLFASMQGAKYFSSFDPVDGFWQMPMAPEYVEKTAFTSPYRSYEWLAMPMGLANIPAAYAAGVGTPPICEGIH</sequence>
<dbReference type="CDD" id="cd01647">
    <property type="entry name" value="RT_LTR"/>
    <property type="match status" value="1"/>
</dbReference>
<dbReference type="InterPro" id="IPR053134">
    <property type="entry name" value="RNA-dir_DNA_polymerase"/>
</dbReference>
<dbReference type="InterPro" id="IPR043128">
    <property type="entry name" value="Rev_trsase/Diguanyl_cyclase"/>
</dbReference>
<dbReference type="Pfam" id="PF00078">
    <property type="entry name" value="RVT_1"/>
    <property type="match status" value="1"/>
</dbReference>
<feature type="region of interest" description="Disordered" evidence="1">
    <location>
        <begin position="1"/>
        <end position="74"/>
    </location>
</feature>
<dbReference type="Gene3D" id="3.10.10.10">
    <property type="entry name" value="HIV Type 1 Reverse Transcriptase, subunit A, domain 1"/>
    <property type="match status" value="1"/>
</dbReference>
<dbReference type="InterPro" id="IPR000477">
    <property type="entry name" value="RT_dom"/>
</dbReference>
<dbReference type="EMBL" id="LGRX02024739">
    <property type="protein sequence ID" value="KAK3253602.1"/>
    <property type="molecule type" value="Genomic_DNA"/>
</dbReference>
<dbReference type="Proteomes" id="UP001190700">
    <property type="component" value="Unassembled WGS sequence"/>
</dbReference>
<accession>A0AAE0CGW3</accession>
<dbReference type="PANTHER" id="PTHR24559:SF444">
    <property type="entry name" value="REVERSE TRANSCRIPTASE DOMAIN-CONTAINING PROTEIN"/>
    <property type="match status" value="1"/>
</dbReference>
<feature type="domain" description="Reverse transcriptase" evidence="2">
    <location>
        <begin position="75"/>
        <end position="151"/>
    </location>
</feature>
<evidence type="ECO:0000313" key="4">
    <source>
        <dbReference type="Proteomes" id="UP001190700"/>
    </source>
</evidence>
<feature type="compositionally biased region" description="Basic and acidic residues" evidence="1">
    <location>
        <begin position="1"/>
        <end position="13"/>
    </location>
</feature>
<evidence type="ECO:0000256" key="1">
    <source>
        <dbReference type="SAM" id="MobiDB-lite"/>
    </source>
</evidence>
<dbReference type="InterPro" id="IPR043502">
    <property type="entry name" value="DNA/RNA_pol_sf"/>
</dbReference>
<proteinExistence type="predicted"/>
<dbReference type="PANTHER" id="PTHR24559">
    <property type="entry name" value="TRANSPOSON TY3-I GAG-POL POLYPROTEIN"/>
    <property type="match status" value="1"/>
</dbReference>
<reference evidence="3 4" key="1">
    <citation type="journal article" date="2015" name="Genome Biol. Evol.">
        <title>Comparative Genomics of a Bacterivorous Green Alga Reveals Evolutionary Causalities and Consequences of Phago-Mixotrophic Mode of Nutrition.</title>
        <authorList>
            <person name="Burns J.A."/>
            <person name="Paasch A."/>
            <person name="Narechania A."/>
            <person name="Kim E."/>
        </authorList>
    </citation>
    <scope>NUCLEOTIDE SEQUENCE [LARGE SCALE GENOMIC DNA]</scope>
    <source>
        <strain evidence="3 4">PLY_AMNH</strain>
    </source>
</reference>
<dbReference type="AlphaFoldDB" id="A0AAE0CGW3"/>
<dbReference type="SUPFAM" id="SSF56672">
    <property type="entry name" value="DNA/RNA polymerases"/>
    <property type="match status" value="1"/>
</dbReference>
<organism evidence="3 4">
    <name type="scientific">Cymbomonas tetramitiformis</name>
    <dbReference type="NCBI Taxonomy" id="36881"/>
    <lineage>
        <taxon>Eukaryota</taxon>
        <taxon>Viridiplantae</taxon>
        <taxon>Chlorophyta</taxon>
        <taxon>Pyramimonadophyceae</taxon>
        <taxon>Pyramimonadales</taxon>
        <taxon>Pyramimonadaceae</taxon>
        <taxon>Cymbomonas</taxon>
    </lineage>
</organism>
<feature type="compositionally biased region" description="Acidic residues" evidence="1">
    <location>
        <begin position="14"/>
        <end position="61"/>
    </location>
</feature>
<gene>
    <name evidence="3" type="ORF">CYMTET_37149</name>
</gene>
<protein>
    <recommendedName>
        <fullName evidence="2">Reverse transcriptase domain-containing protein</fullName>
    </recommendedName>
</protein>
<evidence type="ECO:0000259" key="2">
    <source>
        <dbReference type="Pfam" id="PF00078"/>
    </source>
</evidence>